<evidence type="ECO:0000256" key="4">
    <source>
        <dbReference type="ARBA" id="ARBA00022801"/>
    </source>
</evidence>
<protein>
    <recommendedName>
        <fullName evidence="9">Lipoprotein signal peptidase</fullName>
    </recommendedName>
</protein>
<keyword evidence="3 7" id="KW-0812">Transmembrane</keyword>
<dbReference type="PRINTS" id="PR00781">
    <property type="entry name" value="LIPOSIGPTASE"/>
</dbReference>
<dbReference type="EMBL" id="UINC01097593">
    <property type="protein sequence ID" value="SVC55428.1"/>
    <property type="molecule type" value="Genomic_DNA"/>
</dbReference>
<evidence type="ECO:0000256" key="5">
    <source>
        <dbReference type="ARBA" id="ARBA00022989"/>
    </source>
</evidence>
<feature type="transmembrane region" description="Helical" evidence="7">
    <location>
        <begin position="59"/>
        <end position="79"/>
    </location>
</feature>
<keyword evidence="4" id="KW-0378">Hydrolase</keyword>
<reference evidence="8" key="1">
    <citation type="submission" date="2018-05" db="EMBL/GenBank/DDBJ databases">
        <authorList>
            <person name="Lanie J.A."/>
            <person name="Ng W.-L."/>
            <person name="Kazmierczak K.M."/>
            <person name="Andrzejewski T.M."/>
            <person name="Davidsen T.M."/>
            <person name="Wayne K.J."/>
            <person name="Tettelin H."/>
            <person name="Glass J.I."/>
            <person name="Rusch D."/>
            <person name="Podicherti R."/>
            <person name="Tsui H.-C.T."/>
            <person name="Winkler M.E."/>
        </authorList>
    </citation>
    <scope>NUCLEOTIDE SEQUENCE</scope>
</reference>
<feature type="transmembrane region" description="Helical" evidence="7">
    <location>
        <begin position="133"/>
        <end position="154"/>
    </location>
</feature>
<dbReference type="NCBIfam" id="TIGR00077">
    <property type="entry name" value="lspA"/>
    <property type="match status" value="1"/>
</dbReference>
<proteinExistence type="inferred from homology"/>
<dbReference type="PROSITE" id="PS00855">
    <property type="entry name" value="SPASE_II"/>
    <property type="match status" value="1"/>
</dbReference>
<feature type="transmembrane region" description="Helical" evidence="7">
    <location>
        <begin position="91"/>
        <end position="113"/>
    </location>
</feature>
<evidence type="ECO:0000256" key="3">
    <source>
        <dbReference type="ARBA" id="ARBA00022692"/>
    </source>
</evidence>
<dbReference type="HAMAP" id="MF_00161">
    <property type="entry name" value="LspA"/>
    <property type="match status" value="1"/>
</dbReference>
<sequence>MLNIVIIFVAVAIDQLSKLIIISYHDTNIFPKYIISDFLRFTYITNDGIAFGLNPFGKYSFILLIVSVIAVLFVVKILIDSKQSSKLVQFSLSLVLGGALGNLIDRFLTAFNFRGYNGVIDFIDIGIKGYRFYIFNFADFFISLGIILYLISFIKSKTINE</sequence>
<organism evidence="8">
    <name type="scientific">marine metagenome</name>
    <dbReference type="NCBI Taxonomy" id="408172"/>
    <lineage>
        <taxon>unclassified sequences</taxon>
        <taxon>metagenomes</taxon>
        <taxon>ecological metagenomes</taxon>
    </lineage>
</organism>
<dbReference type="GO" id="GO:0006508">
    <property type="term" value="P:proteolysis"/>
    <property type="evidence" value="ECO:0007669"/>
    <property type="project" value="UniProtKB-KW"/>
</dbReference>
<keyword evidence="5 7" id="KW-1133">Transmembrane helix</keyword>
<evidence type="ECO:0000313" key="8">
    <source>
        <dbReference type="EMBL" id="SVC55428.1"/>
    </source>
</evidence>
<evidence type="ECO:0000256" key="1">
    <source>
        <dbReference type="ARBA" id="ARBA00022475"/>
    </source>
</evidence>
<keyword evidence="1" id="KW-1003">Cell membrane</keyword>
<evidence type="ECO:0008006" key="9">
    <source>
        <dbReference type="Google" id="ProtNLM"/>
    </source>
</evidence>
<dbReference type="InterPro" id="IPR001872">
    <property type="entry name" value="Peptidase_A8"/>
</dbReference>
<name>A0A382N4D6_9ZZZZ</name>
<evidence type="ECO:0000256" key="2">
    <source>
        <dbReference type="ARBA" id="ARBA00022670"/>
    </source>
</evidence>
<keyword evidence="2" id="KW-0645">Protease</keyword>
<evidence type="ECO:0000256" key="7">
    <source>
        <dbReference type="SAM" id="Phobius"/>
    </source>
</evidence>
<dbReference type="Pfam" id="PF01252">
    <property type="entry name" value="Peptidase_A8"/>
    <property type="match status" value="1"/>
</dbReference>
<dbReference type="GO" id="GO:0004190">
    <property type="term" value="F:aspartic-type endopeptidase activity"/>
    <property type="evidence" value="ECO:0007669"/>
    <property type="project" value="InterPro"/>
</dbReference>
<dbReference type="AlphaFoldDB" id="A0A382N4D6"/>
<evidence type="ECO:0000256" key="6">
    <source>
        <dbReference type="ARBA" id="ARBA00023136"/>
    </source>
</evidence>
<accession>A0A382N4D6</accession>
<gene>
    <name evidence="8" type="ORF">METZ01_LOCUS308282</name>
</gene>
<dbReference type="PANTHER" id="PTHR33695">
    <property type="entry name" value="LIPOPROTEIN SIGNAL PEPTIDASE"/>
    <property type="match status" value="1"/>
</dbReference>
<dbReference type="PANTHER" id="PTHR33695:SF1">
    <property type="entry name" value="LIPOPROTEIN SIGNAL PEPTIDASE"/>
    <property type="match status" value="1"/>
</dbReference>
<keyword evidence="6 7" id="KW-0472">Membrane</keyword>
<dbReference type="GO" id="GO:0016020">
    <property type="term" value="C:membrane"/>
    <property type="evidence" value="ECO:0007669"/>
    <property type="project" value="InterPro"/>
</dbReference>